<gene>
    <name evidence="2" type="ORF">QBE54_09650</name>
</gene>
<dbReference type="RefSeq" id="WP_369017986.1">
    <property type="nucleotide sequence ID" value="NZ_CP121689.1"/>
</dbReference>
<dbReference type="EMBL" id="CP121689">
    <property type="protein sequence ID" value="WZL75837.1"/>
    <property type="molecule type" value="Genomic_DNA"/>
</dbReference>
<reference evidence="2 3" key="1">
    <citation type="submission" date="2023-03" db="EMBL/GenBank/DDBJ databases">
        <title>Novel Species.</title>
        <authorList>
            <person name="Ma S."/>
        </authorList>
    </citation>
    <scope>NUCLEOTIDE SEQUENCE [LARGE SCALE GENOMIC DNA]</scope>
    <source>
        <strain evidence="2 3">B11</strain>
    </source>
</reference>
<protein>
    <submittedName>
        <fullName evidence="2">MBL fold metallo-hydrolase</fullName>
    </submittedName>
</protein>
<dbReference type="InterPro" id="IPR041712">
    <property type="entry name" value="DHPS-like_MBL-fold"/>
</dbReference>
<dbReference type="InterPro" id="IPR052926">
    <property type="entry name" value="Metallo-beta-lactamase_dom"/>
</dbReference>
<sequence length="242" mass="26438">MEKKEERGAVKVTILYDNFPFLSELLPSHGFSCLVEGEEKVLFDTGESGPLLFKNMELLGIDPLSISRVVISHEHYDHIGGLGYLLARNPKVVVYILPSFSQDAKREIKERGARFLEVERGMEIAPSVFTTGEVEGPVREQALVVKGEQGFLLIGGCCHPGAVKMVEAAALIGNGKIELLIGGLHLYQSSDEEIMQTLQGLRQLGVSKIAPSHCSGFAALDYAQKLWGENYIASGVGKSFNF</sequence>
<evidence type="ECO:0000313" key="2">
    <source>
        <dbReference type="EMBL" id="WZL75837.1"/>
    </source>
</evidence>
<evidence type="ECO:0000313" key="3">
    <source>
        <dbReference type="Proteomes" id="UP001461341"/>
    </source>
</evidence>
<evidence type="ECO:0000259" key="1">
    <source>
        <dbReference type="SMART" id="SM00849"/>
    </source>
</evidence>
<dbReference type="PANTHER" id="PTHR13754">
    <property type="entry name" value="METALLO-BETA-LACTAMASE SUPERFAMILY PROTEIN"/>
    <property type="match status" value="1"/>
</dbReference>
<dbReference type="SUPFAM" id="SSF56281">
    <property type="entry name" value="Metallo-hydrolase/oxidoreductase"/>
    <property type="match status" value="1"/>
</dbReference>
<dbReference type="PANTHER" id="PTHR13754:SF13">
    <property type="entry name" value="METALLO-BETA-LACTAMASE SUPERFAMILY PROTEIN (AFU_ORTHOLOGUE AFUA_3G07630)"/>
    <property type="match status" value="1"/>
</dbReference>
<keyword evidence="3" id="KW-1185">Reference proteome</keyword>
<name>A0ABZ2YA49_9BACT</name>
<dbReference type="Gene3D" id="3.60.15.10">
    <property type="entry name" value="Ribonuclease Z/Hydroxyacylglutathione hydrolase-like"/>
    <property type="match status" value="1"/>
</dbReference>
<dbReference type="Proteomes" id="UP001461341">
    <property type="component" value="Chromosome"/>
</dbReference>
<accession>A0ABZ2YA49</accession>
<dbReference type="CDD" id="cd07713">
    <property type="entry name" value="DHPS-like_MBL-fold"/>
    <property type="match status" value="1"/>
</dbReference>
<proteinExistence type="predicted"/>
<organism evidence="2 3">
    <name type="scientific">Thermatribacter velox</name>
    <dbReference type="NCBI Taxonomy" id="3039681"/>
    <lineage>
        <taxon>Bacteria</taxon>
        <taxon>Pseudomonadati</taxon>
        <taxon>Atribacterota</taxon>
        <taxon>Atribacteria</taxon>
        <taxon>Atribacterales</taxon>
        <taxon>Thermatribacteraceae</taxon>
        <taxon>Thermatribacter</taxon>
    </lineage>
</organism>
<dbReference type="SMART" id="SM00849">
    <property type="entry name" value="Lactamase_B"/>
    <property type="match status" value="1"/>
</dbReference>
<dbReference type="Pfam" id="PF00753">
    <property type="entry name" value="Lactamase_B"/>
    <property type="match status" value="1"/>
</dbReference>
<feature type="domain" description="Metallo-beta-lactamase" evidence="1">
    <location>
        <begin position="29"/>
        <end position="213"/>
    </location>
</feature>
<dbReference type="InterPro" id="IPR036866">
    <property type="entry name" value="RibonucZ/Hydroxyglut_hydro"/>
</dbReference>
<dbReference type="InterPro" id="IPR001279">
    <property type="entry name" value="Metallo-B-lactamas"/>
</dbReference>